<protein>
    <submittedName>
        <fullName evidence="1">Uncharacterized protein</fullName>
    </submittedName>
</protein>
<keyword evidence="2" id="KW-1185">Reference proteome</keyword>
<proteinExistence type="predicted"/>
<reference evidence="1" key="1">
    <citation type="submission" date="2008-03" db="EMBL/GenBank/DDBJ databases">
        <authorList>
            <person name="Fulton L."/>
            <person name="Clifton S."/>
            <person name="Fulton B."/>
            <person name="Xu J."/>
            <person name="Minx P."/>
            <person name="Pepin K.H."/>
            <person name="Johnson M."/>
            <person name="Thiruvilangam P."/>
            <person name="Bhonagiri V."/>
            <person name="Nash W.E."/>
            <person name="Mardis E.R."/>
            <person name="Wilson R.K."/>
        </authorList>
    </citation>
    <scope>NUCLEOTIDE SEQUENCE</scope>
    <source>
        <strain evidence="1">ATCC BAA-102</strain>
    </source>
</reference>
<organism evidence="1 2">
    <name type="scientific">Streptococcus infantarius subsp. infantarius ATCC BAA-102</name>
    <dbReference type="NCBI Taxonomy" id="471872"/>
    <lineage>
        <taxon>Bacteria</taxon>
        <taxon>Bacillati</taxon>
        <taxon>Bacillota</taxon>
        <taxon>Bacilli</taxon>
        <taxon>Lactobacillales</taxon>
        <taxon>Streptococcaceae</taxon>
        <taxon>Streptococcus</taxon>
    </lineage>
</organism>
<evidence type="ECO:0000313" key="1">
    <source>
        <dbReference type="EMBL" id="EDT47945.1"/>
    </source>
</evidence>
<accession>A0ABP2DIC9</accession>
<comment type="caution">
    <text evidence="1">The sequence shown here is derived from an EMBL/GenBank/DDBJ whole genome shotgun (WGS) entry which is preliminary data.</text>
</comment>
<dbReference type="Proteomes" id="UP000005602">
    <property type="component" value="Unassembled WGS sequence"/>
</dbReference>
<dbReference type="EMBL" id="ABJK02000017">
    <property type="protein sequence ID" value="EDT47945.1"/>
    <property type="molecule type" value="Genomic_DNA"/>
</dbReference>
<reference evidence="1" key="2">
    <citation type="submission" date="2013-09" db="EMBL/GenBank/DDBJ databases">
        <title>Draft genome sequence of Streptococcus infantarius subsp. infantarius ATCC BAA-102.</title>
        <authorList>
            <person name="Sudarsanam P."/>
            <person name="Ley R."/>
            <person name="Guruge J."/>
            <person name="Turnbaugh P.J."/>
            <person name="Mahowald M."/>
            <person name="Liep D."/>
            <person name="Gordon J."/>
        </authorList>
    </citation>
    <scope>NUCLEOTIDE SEQUENCE</scope>
    <source>
        <strain evidence="1">ATCC BAA-102</strain>
    </source>
</reference>
<evidence type="ECO:0000313" key="2">
    <source>
        <dbReference type="Proteomes" id="UP000005602"/>
    </source>
</evidence>
<sequence>MFLYSQQPHPVQIAFLQLHCQNLVRYHFEQQNDLLRLLAK</sequence>
<name>A0ABP2DIC9_9STRE</name>
<gene>
    <name evidence="1" type="ORF">STRINF_00796</name>
</gene>